<organism evidence="2 3">
    <name type="scientific">Chitinophaga filiformis</name>
    <name type="common">Myxococcus filiformis</name>
    <name type="synonym">Flexibacter filiformis</name>
    <dbReference type="NCBI Taxonomy" id="104663"/>
    <lineage>
        <taxon>Bacteria</taxon>
        <taxon>Pseudomonadati</taxon>
        <taxon>Bacteroidota</taxon>
        <taxon>Chitinophagia</taxon>
        <taxon>Chitinophagales</taxon>
        <taxon>Chitinophagaceae</taxon>
        <taxon>Chitinophaga</taxon>
    </lineage>
</organism>
<dbReference type="Proteomes" id="UP000199045">
    <property type="component" value="Unassembled WGS sequence"/>
</dbReference>
<evidence type="ECO:0000313" key="3">
    <source>
        <dbReference type="Proteomes" id="UP000199045"/>
    </source>
</evidence>
<keyword evidence="1" id="KW-1133">Transmembrane helix</keyword>
<evidence type="ECO:0008006" key="4">
    <source>
        <dbReference type="Google" id="ProtNLM"/>
    </source>
</evidence>
<feature type="transmembrane region" description="Helical" evidence="1">
    <location>
        <begin position="60"/>
        <end position="82"/>
    </location>
</feature>
<keyword evidence="1" id="KW-0812">Transmembrane</keyword>
<feature type="transmembrane region" description="Helical" evidence="1">
    <location>
        <begin position="6"/>
        <end position="24"/>
    </location>
</feature>
<sequence>MFFIIHLIINILIVGLFLYSKLLPYEDRLTGQYKQTFSFFKSIFKPVLSLFSGIKPFQVGTGLSVDMTQILLLIILLVLNYFY</sequence>
<dbReference type="AlphaFoldDB" id="A0A1G7U5J9"/>
<reference evidence="2 3" key="1">
    <citation type="submission" date="2016-10" db="EMBL/GenBank/DDBJ databases">
        <authorList>
            <person name="de Groot N.N."/>
        </authorList>
    </citation>
    <scope>NUCLEOTIDE SEQUENCE [LARGE SCALE GENOMIC DNA]</scope>
    <source>
        <strain evidence="2 3">DSM 527</strain>
    </source>
</reference>
<gene>
    <name evidence="2" type="ORF">SAMN04488121_104234</name>
</gene>
<protein>
    <recommendedName>
        <fullName evidence="4">YGGT family protein</fullName>
    </recommendedName>
</protein>
<name>A0A1G7U5J9_CHIFI</name>
<proteinExistence type="predicted"/>
<accession>A0A1G7U5J9</accession>
<keyword evidence="1" id="KW-0472">Membrane</keyword>
<dbReference type="RefSeq" id="WP_089834414.1">
    <property type="nucleotide sequence ID" value="NZ_FNBN01000004.1"/>
</dbReference>
<dbReference type="OrthoDB" id="772121at2"/>
<dbReference type="EMBL" id="FNBN01000004">
    <property type="protein sequence ID" value="SDG42905.1"/>
    <property type="molecule type" value="Genomic_DNA"/>
</dbReference>
<evidence type="ECO:0000313" key="2">
    <source>
        <dbReference type="EMBL" id="SDG42905.1"/>
    </source>
</evidence>
<dbReference type="STRING" id="104663.SAMN04488121_104234"/>
<evidence type="ECO:0000256" key="1">
    <source>
        <dbReference type="SAM" id="Phobius"/>
    </source>
</evidence>